<dbReference type="InterPro" id="IPR029052">
    <property type="entry name" value="Metallo-depent_PP-like"/>
</dbReference>
<gene>
    <name evidence="1" type="ORF">NUU61_000898</name>
</gene>
<dbReference type="Gene3D" id="3.60.21.10">
    <property type="match status" value="1"/>
</dbReference>
<protein>
    <submittedName>
        <fullName evidence="1">Metallo-dependent phosphatase-like protein</fullName>
    </submittedName>
</protein>
<dbReference type="GeneID" id="81390649"/>
<dbReference type="SUPFAM" id="SSF56300">
    <property type="entry name" value="Metallo-dependent phosphatases"/>
    <property type="match status" value="1"/>
</dbReference>
<accession>A0A9W9KQ58</accession>
<reference evidence="1" key="1">
    <citation type="submission" date="2022-11" db="EMBL/GenBank/DDBJ databases">
        <authorList>
            <person name="Petersen C."/>
        </authorList>
    </citation>
    <scope>NUCLEOTIDE SEQUENCE</scope>
    <source>
        <strain evidence="1">IBT 34128</strain>
    </source>
</reference>
<proteinExistence type="predicted"/>
<dbReference type="EMBL" id="JAPMSZ010000001">
    <property type="protein sequence ID" value="KAJ5115139.1"/>
    <property type="molecule type" value="Genomic_DNA"/>
</dbReference>
<sequence length="48" mass="5470">MAYCGRAPTLEAFEDLLYTYGVDLGLFGHVHNSQRFYPVYKGRGDRKG</sequence>
<reference evidence="1" key="2">
    <citation type="journal article" date="2023" name="IMA Fungus">
        <title>Comparative genomic study of the Penicillium genus elucidates a diverse pangenome and 15 lateral gene transfer events.</title>
        <authorList>
            <person name="Petersen C."/>
            <person name="Sorensen T."/>
            <person name="Nielsen M.R."/>
            <person name="Sondergaard T.E."/>
            <person name="Sorensen J.L."/>
            <person name="Fitzpatrick D.A."/>
            <person name="Frisvad J.C."/>
            <person name="Nielsen K.L."/>
        </authorList>
    </citation>
    <scope>NUCLEOTIDE SEQUENCE</scope>
    <source>
        <strain evidence="1">IBT 34128</strain>
    </source>
</reference>
<evidence type="ECO:0000313" key="2">
    <source>
        <dbReference type="Proteomes" id="UP001141434"/>
    </source>
</evidence>
<evidence type="ECO:0000313" key="1">
    <source>
        <dbReference type="EMBL" id="KAJ5115139.1"/>
    </source>
</evidence>
<dbReference type="RefSeq" id="XP_056516331.1">
    <property type="nucleotide sequence ID" value="XM_056651481.1"/>
</dbReference>
<dbReference type="OrthoDB" id="45007at2759"/>
<dbReference type="AlphaFoldDB" id="A0A9W9KQ58"/>
<name>A0A9W9KQ58_9EURO</name>
<dbReference type="Proteomes" id="UP001141434">
    <property type="component" value="Unassembled WGS sequence"/>
</dbReference>
<organism evidence="1 2">
    <name type="scientific">Penicillium alfredii</name>
    <dbReference type="NCBI Taxonomy" id="1506179"/>
    <lineage>
        <taxon>Eukaryota</taxon>
        <taxon>Fungi</taxon>
        <taxon>Dikarya</taxon>
        <taxon>Ascomycota</taxon>
        <taxon>Pezizomycotina</taxon>
        <taxon>Eurotiomycetes</taxon>
        <taxon>Eurotiomycetidae</taxon>
        <taxon>Eurotiales</taxon>
        <taxon>Aspergillaceae</taxon>
        <taxon>Penicillium</taxon>
    </lineage>
</organism>
<comment type="caution">
    <text evidence="1">The sequence shown here is derived from an EMBL/GenBank/DDBJ whole genome shotgun (WGS) entry which is preliminary data.</text>
</comment>
<keyword evidence="2" id="KW-1185">Reference proteome</keyword>